<dbReference type="AlphaFoldDB" id="A0A6G1J9D6"/>
<dbReference type="Proteomes" id="UP000799291">
    <property type="component" value="Unassembled WGS sequence"/>
</dbReference>
<protein>
    <submittedName>
        <fullName evidence="1">Uncharacterized protein</fullName>
    </submittedName>
</protein>
<dbReference type="EMBL" id="MU005575">
    <property type="protein sequence ID" value="KAF2687028.1"/>
    <property type="molecule type" value="Genomic_DNA"/>
</dbReference>
<sequence length="267" mass="30673">MPTRSSLASKRGKPNRLIPQVNVDFTTRITPNMARSCLQKRAIAKSSQYINPYQSAYIGYQELDLNCLSINLVCLHISDPNARDLQFQPLHSTGSRYINNLLQQPDYADMFAYGSGSTPPPSGSDAGRDWNQPPTPSCVWPFNTSFERPLMSFAAQRNPDSEHYIVMDRAQGYVRTTVADAREYAEMCYAVFDLNGWRISWDPPLTLSRTSSEYVNWGTYDPQFIMVYDMQDQKRMEMDAHWDDTIFYDCESGRWKRRALKEGVKSP</sequence>
<proteinExistence type="predicted"/>
<reference evidence="1" key="1">
    <citation type="journal article" date="2020" name="Stud. Mycol.">
        <title>101 Dothideomycetes genomes: a test case for predicting lifestyles and emergence of pathogens.</title>
        <authorList>
            <person name="Haridas S."/>
            <person name="Albert R."/>
            <person name="Binder M."/>
            <person name="Bloem J."/>
            <person name="Labutti K."/>
            <person name="Salamov A."/>
            <person name="Andreopoulos B."/>
            <person name="Baker S."/>
            <person name="Barry K."/>
            <person name="Bills G."/>
            <person name="Bluhm B."/>
            <person name="Cannon C."/>
            <person name="Castanera R."/>
            <person name="Culley D."/>
            <person name="Daum C."/>
            <person name="Ezra D."/>
            <person name="Gonzalez J."/>
            <person name="Henrissat B."/>
            <person name="Kuo A."/>
            <person name="Liang C."/>
            <person name="Lipzen A."/>
            <person name="Lutzoni F."/>
            <person name="Magnuson J."/>
            <person name="Mondo S."/>
            <person name="Nolan M."/>
            <person name="Ohm R."/>
            <person name="Pangilinan J."/>
            <person name="Park H.-J."/>
            <person name="Ramirez L."/>
            <person name="Alfaro M."/>
            <person name="Sun H."/>
            <person name="Tritt A."/>
            <person name="Yoshinaga Y."/>
            <person name="Zwiers L.-H."/>
            <person name="Turgeon B."/>
            <person name="Goodwin S."/>
            <person name="Spatafora J."/>
            <person name="Crous P."/>
            <person name="Grigoriev I."/>
        </authorList>
    </citation>
    <scope>NUCLEOTIDE SEQUENCE</scope>
    <source>
        <strain evidence="1">CBS 122367</strain>
    </source>
</reference>
<dbReference type="OrthoDB" id="10602006at2759"/>
<accession>A0A6G1J9D6</accession>
<keyword evidence="2" id="KW-1185">Reference proteome</keyword>
<name>A0A6G1J9D6_9PLEO</name>
<organism evidence="1 2">
    <name type="scientific">Lentithecium fluviatile CBS 122367</name>
    <dbReference type="NCBI Taxonomy" id="1168545"/>
    <lineage>
        <taxon>Eukaryota</taxon>
        <taxon>Fungi</taxon>
        <taxon>Dikarya</taxon>
        <taxon>Ascomycota</taxon>
        <taxon>Pezizomycotina</taxon>
        <taxon>Dothideomycetes</taxon>
        <taxon>Pleosporomycetidae</taxon>
        <taxon>Pleosporales</taxon>
        <taxon>Massarineae</taxon>
        <taxon>Lentitheciaceae</taxon>
        <taxon>Lentithecium</taxon>
    </lineage>
</organism>
<evidence type="ECO:0000313" key="1">
    <source>
        <dbReference type="EMBL" id="KAF2687028.1"/>
    </source>
</evidence>
<gene>
    <name evidence="1" type="ORF">K458DRAFT_385850</name>
</gene>
<evidence type="ECO:0000313" key="2">
    <source>
        <dbReference type="Proteomes" id="UP000799291"/>
    </source>
</evidence>